<evidence type="ECO:0000313" key="2">
    <source>
        <dbReference type="Proteomes" id="UP001286174"/>
    </source>
</evidence>
<dbReference type="RefSeq" id="WP_370595539.1">
    <property type="nucleotide sequence ID" value="NZ_JALBUR010000003.1"/>
</dbReference>
<gene>
    <name evidence="1" type="ORF">MOZ60_02595</name>
</gene>
<dbReference type="InterPro" id="IPR006379">
    <property type="entry name" value="HAD-SF_hydro_IIB"/>
</dbReference>
<dbReference type="GO" id="GO:0000287">
    <property type="term" value="F:magnesium ion binding"/>
    <property type="evidence" value="ECO:0007669"/>
    <property type="project" value="TreeGrafter"/>
</dbReference>
<proteinExistence type="predicted"/>
<name>A0AB35U754_9FIRM</name>
<protein>
    <submittedName>
        <fullName evidence="1">Cof-type HAD-IIB family hydrolase</fullName>
    </submittedName>
</protein>
<dbReference type="GO" id="GO:0016791">
    <property type="term" value="F:phosphatase activity"/>
    <property type="evidence" value="ECO:0007669"/>
    <property type="project" value="TreeGrafter"/>
</dbReference>
<dbReference type="NCBIfam" id="TIGR01484">
    <property type="entry name" value="HAD-SF-IIB"/>
    <property type="match status" value="1"/>
</dbReference>
<dbReference type="PANTHER" id="PTHR10000">
    <property type="entry name" value="PHOSPHOSERINE PHOSPHATASE"/>
    <property type="match status" value="1"/>
</dbReference>
<dbReference type="GO" id="GO:0005829">
    <property type="term" value="C:cytosol"/>
    <property type="evidence" value="ECO:0007669"/>
    <property type="project" value="TreeGrafter"/>
</dbReference>
<dbReference type="Gene3D" id="3.40.50.1000">
    <property type="entry name" value="HAD superfamily/HAD-like"/>
    <property type="match status" value="1"/>
</dbReference>
<reference evidence="1 2" key="1">
    <citation type="submission" date="2022-03" db="EMBL/GenBank/DDBJ databases">
        <title>Novel taxa within the pig intestine.</title>
        <authorList>
            <person name="Wylensek D."/>
            <person name="Bishof K."/>
            <person name="Afrizal A."/>
            <person name="Clavel T."/>
        </authorList>
    </citation>
    <scope>NUCLEOTIDE SEQUENCE [LARGE SCALE GENOMIC DNA]</scope>
    <source>
        <strain evidence="1 2">CLA-KB-P133</strain>
    </source>
</reference>
<dbReference type="InterPro" id="IPR000150">
    <property type="entry name" value="Cof"/>
</dbReference>
<dbReference type="NCBIfam" id="TIGR00099">
    <property type="entry name" value="Cof-subfamily"/>
    <property type="match status" value="1"/>
</dbReference>
<dbReference type="InterPro" id="IPR023214">
    <property type="entry name" value="HAD_sf"/>
</dbReference>
<dbReference type="PANTHER" id="PTHR10000:SF25">
    <property type="entry name" value="PHOSPHATASE YKRA-RELATED"/>
    <property type="match status" value="1"/>
</dbReference>
<organism evidence="1 2">
    <name type="scientific">Grylomicrobium aquisgranensis</name>
    <dbReference type="NCBI Taxonomy" id="2926318"/>
    <lineage>
        <taxon>Bacteria</taxon>
        <taxon>Bacillati</taxon>
        <taxon>Bacillota</taxon>
        <taxon>Erysipelotrichia</taxon>
        <taxon>Erysipelotrichales</taxon>
        <taxon>Erysipelotrichaceae</taxon>
        <taxon>Grylomicrobium</taxon>
    </lineage>
</organism>
<evidence type="ECO:0000313" key="1">
    <source>
        <dbReference type="EMBL" id="MDX8418979.1"/>
    </source>
</evidence>
<dbReference type="Proteomes" id="UP001286174">
    <property type="component" value="Unassembled WGS sequence"/>
</dbReference>
<dbReference type="SUPFAM" id="SSF56784">
    <property type="entry name" value="HAD-like"/>
    <property type="match status" value="1"/>
</dbReference>
<dbReference type="EMBL" id="JALBUR010000003">
    <property type="protein sequence ID" value="MDX8418979.1"/>
    <property type="molecule type" value="Genomic_DNA"/>
</dbReference>
<keyword evidence="2" id="KW-1185">Reference proteome</keyword>
<dbReference type="PROSITE" id="PS01228">
    <property type="entry name" value="COF_1"/>
    <property type="match status" value="1"/>
</dbReference>
<dbReference type="Pfam" id="PF08282">
    <property type="entry name" value="Hydrolase_3"/>
    <property type="match status" value="1"/>
</dbReference>
<accession>A0AB35U754</accession>
<dbReference type="Gene3D" id="3.30.1240.10">
    <property type="match status" value="1"/>
</dbReference>
<dbReference type="SFLD" id="SFLDS00003">
    <property type="entry name" value="Haloacid_Dehalogenase"/>
    <property type="match status" value="1"/>
</dbReference>
<comment type="caution">
    <text evidence="1">The sequence shown here is derived from an EMBL/GenBank/DDBJ whole genome shotgun (WGS) entry which is preliminary data.</text>
</comment>
<dbReference type="InterPro" id="IPR036412">
    <property type="entry name" value="HAD-like_sf"/>
</dbReference>
<keyword evidence="1" id="KW-0378">Hydrolase</keyword>
<dbReference type="AlphaFoldDB" id="A0AB35U754"/>
<dbReference type="SFLD" id="SFLDG01140">
    <property type="entry name" value="C2.B:_Phosphomannomutase_and_P"/>
    <property type="match status" value="1"/>
</dbReference>
<sequence length="272" mass="30444">MKYLFFDIDGTLVSHDHGLIPSAKKAIERSRQKGNLCFLATGRHLSSLWAVKDLDMDGVIYCNGAGIFMHGKILYTNPIPHAICSRTVFQAEERNGAYSLQSSYEMFKNVAEMDRFEKSVAFDPRFTSFQDKLQKFGAKPFTQYRSQDILKIDIGFATEEIMDDFQKVMSPQLTLVSTAGYHIEEGKKSGEITRKGVSKGTAIEKLVEMLQGNMADTYAFGDSGNDLDMIQRCHTGIAMGNGFDELKKAADYVTDDIDHDGLAKAMEHFDLV</sequence>